<feature type="compositionally biased region" description="Basic and acidic residues" evidence="2">
    <location>
        <begin position="20"/>
        <end position="34"/>
    </location>
</feature>
<dbReference type="Xenbase" id="XB-GENE-29091567">
    <property type="gene designation" value="LOC116406505"/>
</dbReference>
<protein>
    <submittedName>
        <fullName evidence="5">Uncharacterized protein LOC116406505</fullName>
    </submittedName>
</protein>
<reference evidence="5" key="1">
    <citation type="submission" date="2025-08" db="UniProtKB">
        <authorList>
            <consortium name="RefSeq"/>
        </authorList>
    </citation>
    <scope>IDENTIFICATION</scope>
    <source>
        <strain evidence="5">Nigerian</strain>
        <tissue evidence="5">Liver and blood</tissue>
    </source>
</reference>
<dbReference type="PANTHER" id="PTHR47331:SF7">
    <property type="match status" value="1"/>
</dbReference>
<feature type="compositionally biased region" description="Low complexity" evidence="2">
    <location>
        <begin position="37"/>
        <end position="54"/>
    </location>
</feature>
<dbReference type="InterPro" id="IPR008042">
    <property type="entry name" value="Retrotrans_Pao"/>
</dbReference>
<sequence length="1913" mass="216809">MSLRSGKKYIPEDGPPMRQHGREKASAQQDELRSHVSKSSRSSKMSAASSLALKTRAKAEATRVQLAFAEKEANVKREIAEKQASMNREMAEAEAELQILQCQREAAAAAAEAAVYIETYSSESEGTHEGPEMPEKPLSPAERASEYIQWVSSMPTTERSIKTEPAEVYRPKPAAVTSTPRQHYSASDVKPAIKYPAEYPRDRIQSFPLPQPKDCAPEQQCIQDITKYLLRKEAVNSSFIKFDDSPENYWAWKSSFQNAIKDLNLSASEMLDLMIKWLGTESAEHAKSMRRVHLFNPSAGLDMAWQRLEKKYGSPEVIQRTLQKRLDAFPKLTNKDAKKLEQLGDLLLEIECAKEEGYLRGLTYLDNAIGLNPTVEKLPYHMQLKWASVGTKYKAETGEDFPPFFVFSRFVQQQAQMKNDPSFAFYSNRDQSPKPERPYRYHGKTSVSTHKTFVPTETSHSQASSKEGSIESPDRQCPIHQKPHPLKRCKGFRGKPIGERMYFLRQNGICFKCCETTKHIARDCKISVKCSECGSEKHIAALHPDLPAPPAETVQARTDHGRELSDSSPPPVMSKCTEICGTGKSFRSCSKICLVTVFPSGQRKRAVKMYAVLDEQSNRSLAKSDFFNIFNIKTTVAPYTLKTCAGVTETAGRRATNFIVESFDGKTQLPLPALIECDMLPDDKEEIPSPEVAYYHLHLRPIANLIPAIDPEASILLLLGRDILQAHKVHEKINGPFNAPYTQRLELGWVIVGEVCLGSTHQTNRVSTLRTSVLPNGRTTLLNPCQNRFTVKESFDNLTHFSDSSVCSQEDISFNPETDKLGTTVFQKSKNDDKQALSIEDQVFLQIMDKDTYQDDSHSWVAPLPFRTPRCKLPSNREQAMVRLASLRRTLHGKPGMKRDFTEFIKKMLDNDHAEIARPLEQGKEHWYLPMFGVYHPHKPDQIRVVFDSSAECEGVSLNNVLLSGPDLNNTLLGVLIRFRKEPIAFTADVQQMFYCFLVREDHRDYLCFLWYKDHDIDKEVVEYRMRVHVFGNSPSPAVAIYCMRKAALTSAEQFGQDAKHFVLRHFYVDDGLASASTPEIAIDILNNAKQMLAESNLRLHKIASNSTQVMNTFPANDRAKEGPLPGYRHPAPSEKFGTELGPRKRLFRLSAPVTIKGKALVRELSSKKCDWDALLPQEKLHEWLLWKESLQALEHIEIPRCYVSTPLSAVSRKELYVFSDASNTAIGAVAYLKTIDVCNKCSVGFVMGKSRLSPKPAHTIPRLELCAAVLAVELYELIRDEIDKDLDAVRFFTDSKTVLGYICNTSTRFFLYVANRVNRIRQVTHPDQWAYVPTEQNPADYASRPTKTIHLQNSIWFSGPPFLYHTDREELGNSAENYPLIEPEADPEIKPTVASFNTKASDIFLHSHVFERFSDWMSLCKTIARLIHVAKSFQKEPSNIHCRGWKCFPEKVNSEEISQSKATIISSVQHEYFKKEYTCLSEHKALPKQSRLKKLSPFIDRNGLMRLGGRLSFAALTEQEKQPVIIPHDHHIAKLIVKHYHNKVAHQGRHITEGAIRAEGFWILGGKRLISAVIYKCVICRKLRGRLESQKMADLPEDRVTPEPPFTSVGIDIFGPWSVVTRRTRGGSADNKRWAVLFTCLSTRAVHIELIETMSASSFINSLRRFFSIRGPAKLLRSDRGTNFVGACKELDICIADSGVQDYLQNRRCTWIFNPPHSSHMGGAWERLIGVARRILDAMLLQDKYTRLTHETLSTFMAEVMAIMNARPLVPVSSDPDNPMVLTPAMLLTQKVNSLSAPFGKFETTGLHVKQWKQVQNLADTFWKRWKREYLSNLQSRRKWTQNRPNIQVGDVVLVKDSQESRNEWPVGLIINTLPSRDGRVRKVEVKIVKQGTAKTYTRPISDIVVLVSDNT</sequence>
<dbReference type="OMA" id="RKWINLE"/>
<feature type="compositionally biased region" description="Basic and acidic residues" evidence="2">
    <location>
        <begin position="125"/>
        <end position="135"/>
    </location>
</feature>
<dbReference type="AGR" id="Xenbase:XB-GENE-29091567"/>
<feature type="domain" description="Integrase catalytic" evidence="3">
    <location>
        <begin position="1602"/>
        <end position="1793"/>
    </location>
</feature>
<evidence type="ECO:0000313" key="5">
    <source>
        <dbReference type="RefSeq" id="XP_031753952.1"/>
    </source>
</evidence>
<feature type="region of interest" description="Disordered" evidence="2">
    <location>
        <begin position="422"/>
        <end position="480"/>
    </location>
</feature>
<dbReference type="InterPro" id="IPR012337">
    <property type="entry name" value="RNaseH-like_sf"/>
</dbReference>
<dbReference type="InterPro" id="IPR040676">
    <property type="entry name" value="DUF5641"/>
</dbReference>
<dbReference type="SUPFAM" id="SSF53098">
    <property type="entry name" value="Ribonuclease H-like"/>
    <property type="match status" value="1"/>
</dbReference>
<dbReference type="Pfam" id="PF18701">
    <property type="entry name" value="DUF5641"/>
    <property type="match status" value="1"/>
</dbReference>
<feature type="compositionally biased region" description="Polar residues" evidence="2">
    <location>
        <begin position="445"/>
        <end position="467"/>
    </location>
</feature>
<dbReference type="RefSeq" id="XP_031753952.1">
    <property type="nucleotide sequence ID" value="XM_031898092.1"/>
</dbReference>
<gene>
    <name evidence="5 6" type="primary">LOC116406505</name>
</gene>
<dbReference type="GO" id="GO:0003676">
    <property type="term" value="F:nucleic acid binding"/>
    <property type="evidence" value="ECO:0007669"/>
    <property type="project" value="InterPro"/>
</dbReference>
<dbReference type="Gene3D" id="3.30.420.10">
    <property type="entry name" value="Ribonuclease H-like superfamily/Ribonuclease H"/>
    <property type="match status" value="1"/>
</dbReference>
<feature type="region of interest" description="Disordered" evidence="2">
    <location>
        <begin position="1"/>
        <end position="56"/>
    </location>
</feature>
<dbReference type="InterPro" id="IPR001584">
    <property type="entry name" value="Integrase_cat-core"/>
</dbReference>
<dbReference type="InterPro" id="IPR043502">
    <property type="entry name" value="DNA/RNA_pol_sf"/>
</dbReference>
<dbReference type="InterPro" id="IPR036397">
    <property type="entry name" value="RNaseH_sf"/>
</dbReference>
<evidence type="ECO:0000259" key="3">
    <source>
        <dbReference type="PROSITE" id="PS50994"/>
    </source>
</evidence>
<proteinExistence type="predicted"/>
<evidence type="ECO:0000313" key="4">
    <source>
        <dbReference type="Proteomes" id="UP000008143"/>
    </source>
</evidence>
<accession>A0A8J1J7W1</accession>
<name>A0A8J1J7W1_XENTR</name>
<feature type="region of interest" description="Disordered" evidence="2">
    <location>
        <begin position="121"/>
        <end position="140"/>
    </location>
</feature>
<dbReference type="OrthoDB" id="9900358at2759"/>
<feature type="coiled-coil region" evidence="1">
    <location>
        <begin position="76"/>
        <end position="110"/>
    </location>
</feature>
<evidence type="ECO:0000313" key="6">
    <source>
        <dbReference type="Xenbase" id="XB-GENE-29091567"/>
    </source>
</evidence>
<evidence type="ECO:0000256" key="2">
    <source>
        <dbReference type="SAM" id="MobiDB-lite"/>
    </source>
</evidence>
<keyword evidence="4" id="KW-1185">Reference proteome</keyword>
<evidence type="ECO:0000256" key="1">
    <source>
        <dbReference type="SAM" id="Coils"/>
    </source>
</evidence>
<dbReference type="PANTHER" id="PTHR47331">
    <property type="entry name" value="PHD-TYPE DOMAIN-CONTAINING PROTEIN"/>
    <property type="match status" value="1"/>
</dbReference>
<dbReference type="GO" id="GO:0015074">
    <property type="term" value="P:DNA integration"/>
    <property type="evidence" value="ECO:0007669"/>
    <property type="project" value="InterPro"/>
</dbReference>
<dbReference type="Proteomes" id="UP000008143">
    <property type="component" value="Chromosome 3"/>
</dbReference>
<organism evidence="4 5">
    <name type="scientific">Xenopus tropicalis</name>
    <name type="common">Western clawed frog</name>
    <name type="synonym">Silurana tropicalis</name>
    <dbReference type="NCBI Taxonomy" id="8364"/>
    <lineage>
        <taxon>Eukaryota</taxon>
        <taxon>Metazoa</taxon>
        <taxon>Chordata</taxon>
        <taxon>Craniata</taxon>
        <taxon>Vertebrata</taxon>
        <taxon>Euteleostomi</taxon>
        <taxon>Amphibia</taxon>
        <taxon>Batrachia</taxon>
        <taxon>Anura</taxon>
        <taxon>Pipoidea</taxon>
        <taxon>Pipidae</taxon>
        <taxon>Xenopodinae</taxon>
        <taxon>Xenopus</taxon>
        <taxon>Silurana</taxon>
    </lineage>
</organism>
<keyword evidence="1" id="KW-0175">Coiled coil</keyword>
<dbReference type="PROSITE" id="PS50994">
    <property type="entry name" value="INTEGRASE"/>
    <property type="match status" value="1"/>
</dbReference>
<dbReference type="Pfam" id="PF05380">
    <property type="entry name" value="Peptidase_A17"/>
    <property type="match status" value="1"/>
</dbReference>
<dbReference type="SUPFAM" id="SSF56672">
    <property type="entry name" value="DNA/RNA polymerases"/>
    <property type="match status" value="1"/>
</dbReference>
<dbReference type="KEGG" id="xtr:116406505"/>
<dbReference type="GeneID" id="116406505"/>